<evidence type="ECO:0000313" key="2">
    <source>
        <dbReference type="Proteomes" id="UP000322234"/>
    </source>
</evidence>
<accession>A0A6B0QNP1</accession>
<comment type="caution">
    <text evidence="1">The sequence shown here is derived from an EMBL/GenBank/DDBJ whole genome shotgun (WGS) entry which is preliminary data.</text>
</comment>
<sequence>MGVLSIDNLAGHKVFYQKESHSWKEQDAVALDSYVSEKAGSGHRNKGGSLQNTASLLWLHPCKSPSPNHHRLLPGDKDCIVHYFWTKTQKALNGTGFSFSHPPFPIPPTRLGYLYLGFLSHRCICLFSSGLDFVKFLSLPTKGGSLNLENSVGSLLLSINTSCSGIHAWLGEEVREGIQGDHANPDCPGLPGLRLPQFRDLELALFDEGLSCIRPFLYSIPKSRFEKLIDKEHTAGETLEYCGDVRRLGWLSKEGKYIFFILSSLLHQRLRPQPLCHLRDDSLRRVVQFPPVGKTSLMFNSLFSVEAAARPKCGMGFSRYKFVGYGIHHHRKMASIYGKVSNKTLGFISITSKLSLILDYFEPMFEIWVAKNCLEMNLQTVKTSVLLLSFALTRLTLGLTAEPMAFQFPEAYTFDRCHDFAHLQLLLCGLLLRIDPFQCTVSDALTKHQGAGDRVITVTGDRPFMDNITAGECSFKTCEFQALFSTNVMPIMFHAFNLDLFMCGTHIYVGRGPERPRFKVKDILENKQMKIETTHWIQPGLILIGDAKFTLGPKCRNNLFKNVPPTPWKTFMDTIPSSRFSDGKELSCSVLLQAQNLFTALICVKYQNSWGKELEPQKNWGFRYRKGLNLGCARSTYQVKLNLKGRSEEESAIRFFRENYKKQTIKKRKTFPSWQEKKKKTVLNSVEQREYISGLRWKGLDTDFRPNSASEIQSRTELVEPQTCWPIGEELPRPGLLHLQEHRKERVNTPFTLQRCLHRFSGLSKYSLILPHPPQTVENQELALDTVFCLHLLSTGNTCWWDKQRNPVSKDVNLEANPLAEMIGNGISTTCS</sequence>
<proteinExistence type="predicted"/>
<dbReference type="EMBL" id="VBQZ03000001">
    <property type="protein sequence ID" value="MXQ79245.1"/>
    <property type="molecule type" value="Genomic_DNA"/>
</dbReference>
<dbReference type="Proteomes" id="UP000322234">
    <property type="component" value="Unassembled WGS sequence"/>
</dbReference>
<evidence type="ECO:0000313" key="1">
    <source>
        <dbReference type="EMBL" id="MXQ79245.1"/>
    </source>
</evidence>
<keyword evidence="2" id="KW-1185">Reference proteome</keyword>
<organism evidence="1 2">
    <name type="scientific">Bos mutus</name>
    <name type="common">wild yak</name>
    <dbReference type="NCBI Taxonomy" id="72004"/>
    <lineage>
        <taxon>Eukaryota</taxon>
        <taxon>Metazoa</taxon>
        <taxon>Chordata</taxon>
        <taxon>Craniata</taxon>
        <taxon>Vertebrata</taxon>
        <taxon>Euteleostomi</taxon>
        <taxon>Mammalia</taxon>
        <taxon>Eutheria</taxon>
        <taxon>Laurasiatheria</taxon>
        <taxon>Artiodactyla</taxon>
        <taxon>Ruminantia</taxon>
        <taxon>Pecora</taxon>
        <taxon>Bovidae</taxon>
        <taxon>Bovinae</taxon>
        <taxon>Bos</taxon>
    </lineage>
</organism>
<protein>
    <submittedName>
        <fullName evidence="1">Uncharacterized protein</fullName>
    </submittedName>
</protein>
<gene>
    <name evidence="1" type="ORF">E5288_WYG000535</name>
</gene>
<reference evidence="1" key="1">
    <citation type="submission" date="2019-10" db="EMBL/GenBank/DDBJ databases">
        <title>The sequence and de novo assembly of the wild yak genome.</title>
        <authorList>
            <person name="Liu Y."/>
        </authorList>
    </citation>
    <scope>NUCLEOTIDE SEQUENCE [LARGE SCALE GENOMIC DNA]</scope>
    <source>
        <strain evidence="1">WY2019</strain>
    </source>
</reference>
<name>A0A6B0QNP1_9CETA</name>
<dbReference type="AlphaFoldDB" id="A0A6B0QNP1"/>